<dbReference type="PROSITE" id="PS50082">
    <property type="entry name" value="WD_REPEATS_2"/>
    <property type="match status" value="1"/>
</dbReference>
<dbReference type="InParanoid" id="A0E3W4"/>
<feature type="compositionally biased region" description="Acidic residues" evidence="5">
    <location>
        <begin position="485"/>
        <end position="501"/>
    </location>
</feature>
<protein>
    <submittedName>
        <fullName evidence="6">Uncharacterized protein</fullName>
    </submittedName>
</protein>
<dbReference type="GeneID" id="5043163"/>
<accession>A0E3W4</accession>
<feature type="compositionally biased region" description="Basic and acidic residues" evidence="5">
    <location>
        <begin position="455"/>
        <end position="484"/>
    </location>
</feature>
<dbReference type="OMA" id="CFVPRGV"/>
<dbReference type="SMART" id="SM00320">
    <property type="entry name" value="WD40"/>
    <property type="match status" value="5"/>
</dbReference>
<feature type="region of interest" description="Disordered" evidence="5">
    <location>
        <begin position="455"/>
        <end position="501"/>
    </location>
</feature>
<evidence type="ECO:0000256" key="5">
    <source>
        <dbReference type="SAM" id="MobiDB-lite"/>
    </source>
</evidence>
<keyword evidence="3" id="KW-0677">Repeat</keyword>
<dbReference type="PANTHER" id="PTHR14091:SF0">
    <property type="entry name" value="PERIODIC TRYPTOPHAN PROTEIN 1 HOMOLOG"/>
    <property type="match status" value="1"/>
</dbReference>
<dbReference type="EMBL" id="CT868657">
    <property type="protein sequence ID" value="CAK89981.1"/>
    <property type="molecule type" value="Genomic_DNA"/>
</dbReference>
<organism evidence="6 7">
    <name type="scientific">Paramecium tetraurelia</name>
    <dbReference type="NCBI Taxonomy" id="5888"/>
    <lineage>
        <taxon>Eukaryota</taxon>
        <taxon>Sar</taxon>
        <taxon>Alveolata</taxon>
        <taxon>Ciliophora</taxon>
        <taxon>Intramacronucleata</taxon>
        <taxon>Oligohymenophorea</taxon>
        <taxon>Peniculida</taxon>
        <taxon>Parameciidae</taxon>
        <taxon>Paramecium</taxon>
    </lineage>
</organism>
<dbReference type="SUPFAM" id="SSF50978">
    <property type="entry name" value="WD40 repeat-like"/>
    <property type="match status" value="1"/>
</dbReference>
<dbReference type="InterPro" id="IPR044285">
    <property type="entry name" value="PWP1"/>
</dbReference>
<keyword evidence="2 4" id="KW-0853">WD repeat</keyword>
<dbReference type="STRING" id="5888.A0E3W4"/>
<proteinExistence type="predicted"/>
<dbReference type="AlphaFoldDB" id="A0E3W4"/>
<evidence type="ECO:0000256" key="2">
    <source>
        <dbReference type="ARBA" id="ARBA00022574"/>
    </source>
</evidence>
<dbReference type="InterPro" id="IPR036322">
    <property type="entry name" value="WD40_repeat_dom_sf"/>
</dbReference>
<dbReference type="InterPro" id="IPR001680">
    <property type="entry name" value="WD40_rpt"/>
</dbReference>
<dbReference type="Pfam" id="PF00400">
    <property type="entry name" value="WD40"/>
    <property type="match status" value="2"/>
</dbReference>
<name>A0E3W4_PARTE</name>
<dbReference type="FunCoup" id="A0E3W4">
    <property type="interactions" value="1199"/>
</dbReference>
<evidence type="ECO:0000256" key="1">
    <source>
        <dbReference type="ARBA" id="ARBA00022553"/>
    </source>
</evidence>
<feature type="repeat" description="WD" evidence="4">
    <location>
        <begin position="225"/>
        <end position="267"/>
    </location>
</feature>
<sequence>MAQNLISAIAWVSRGYAIKQPKEFDLDEQEINQMKQEKLINKKQEIQLRFSLTQDLGKIQEQDEDSSEDNLPVFCQDLEMHGKQQMPEDGYPVAIEDLSDEEKEDYQIKSSDALVIAAKIENEFSSLEVYIYEEEKANLFVHHEIQLSAFPLAVEWLPIQPGQVESTSAVKGNYAIVSSFLPEIEIWNLDVVNVLEPSMVLGGEIEQNYKKVKNLKKQNKKSYKPDSHTDSVLSLSLNSFKPNILLSGSADHSVKLWDLMLQKCVFTYNHHKDKVQISKFNTKEESVILSGGEDGKLCLFDARSPDSIHQHKMLGVLESACWDPIKGYQIAYSTEDGNLILLDARKISEQPLANFNVNKKALSSVHMSSGVPGLLATTCLDGKIRVYDTDAPIKNGQLQLISSYNPKLESLYCGQFYQDSPWTYGCGSSQGELFVWDMQESQQIVSHFSNRVAPEQRPKVEDCTSKNTDDLCMKEREEIQKMEQEDKEDMEEGGQQEEENN</sequence>
<dbReference type="PROSITE" id="PS00678">
    <property type="entry name" value="WD_REPEATS_1"/>
    <property type="match status" value="1"/>
</dbReference>
<dbReference type="KEGG" id="ptm:GSPATT00023154001"/>
<dbReference type="InterPro" id="IPR015943">
    <property type="entry name" value="WD40/YVTN_repeat-like_dom_sf"/>
</dbReference>
<dbReference type="GO" id="GO:0006364">
    <property type="term" value="P:rRNA processing"/>
    <property type="evidence" value="ECO:0007669"/>
    <property type="project" value="InterPro"/>
</dbReference>
<dbReference type="InterPro" id="IPR019775">
    <property type="entry name" value="WD40_repeat_CS"/>
</dbReference>
<dbReference type="FunFam" id="2.130.10.10:FF:002849">
    <property type="entry name" value="Uncharacterized protein"/>
    <property type="match status" value="1"/>
</dbReference>
<reference evidence="6 7" key="1">
    <citation type="journal article" date="2006" name="Nature">
        <title>Global trends of whole-genome duplications revealed by the ciliate Paramecium tetraurelia.</title>
        <authorList>
            <consortium name="Genoscope"/>
            <person name="Aury J.-M."/>
            <person name="Jaillon O."/>
            <person name="Duret L."/>
            <person name="Noel B."/>
            <person name="Jubin C."/>
            <person name="Porcel B.M."/>
            <person name="Segurens B."/>
            <person name="Daubin V."/>
            <person name="Anthouard V."/>
            <person name="Aiach N."/>
            <person name="Arnaiz O."/>
            <person name="Billaut A."/>
            <person name="Beisson J."/>
            <person name="Blanc I."/>
            <person name="Bouhouche K."/>
            <person name="Camara F."/>
            <person name="Duharcourt S."/>
            <person name="Guigo R."/>
            <person name="Gogendeau D."/>
            <person name="Katinka M."/>
            <person name="Keller A.-M."/>
            <person name="Kissmehl R."/>
            <person name="Klotz C."/>
            <person name="Koll F."/>
            <person name="Le Moue A."/>
            <person name="Lepere C."/>
            <person name="Malinsky S."/>
            <person name="Nowacki M."/>
            <person name="Nowak J.K."/>
            <person name="Plattner H."/>
            <person name="Poulain J."/>
            <person name="Ruiz F."/>
            <person name="Serrano V."/>
            <person name="Zagulski M."/>
            <person name="Dessen P."/>
            <person name="Betermier M."/>
            <person name="Weissenbach J."/>
            <person name="Scarpelli C."/>
            <person name="Schachter V."/>
            <person name="Sperling L."/>
            <person name="Meyer E."/>
            <person name="Cohen J."/>
            <person name="Wincker P."/>
        </authorList>
    </citation>
    <scope>NUCLEOTIDE SEQUENCE [LARGE SCALE GENOMIC DNA]</scope>
    <source>
        <strain evidence="6 7">Stock d4-2</strain>
    </source>
</reference>
<dbReference type="OrthoDB" id="270624at2759"/>
<dbReference type="eggNOG" id="KOG0270">
    <property type="taxonomic scope" value="Eukaryota"/>
</dbReference>
<dbReference type="RefSeq" id="XP_001457378.1">
    <property type="nucleotide sequence ID" value="XM_001457341.2"/>
</dbReference>
<evidence type="ECO:0000256" key="4">
    <source>
        <dbReference type="PROSITE-ProRule" id="PRU00221"/>
    </source>
</evidence>
<keyword evidence="1" id="KW-0597">Phosphoprotein</keyword>
<evidence type="ECO:0000313" key="6">
    <source>
        <dbReference type="EMBL" id="CAK89981.1"/>
    </source>
</evidence>
<gene>
    <name evidence="6" type="ORF">GSPATT00023154001</name>
</gene>
<evidence type="ECO:0000256" key="3">
    <source>
        <dbReference type="ARBA" id="ARBA00022737"/>
    </source>
</evidence>
<dbReference type="HOGENOM" id="CLU_023867_0_1_1"/>
<dbReference type="PROSITE" id="PS50294">
    <property type="entry name" value="WD_REPEATS_REGION"/>
    <property type="match status" value="1"/>
</dbReference>
<dbReference type="Proteomes" id="UP000000600">
    <property type="component" value="Unassembled WGS sequence"/>
</dbReference>
<keyword evidence="7" id="KW-1185">Reference proteome</keyword>
<evidence type="ECO:0000313" key="7">
    <source>
        <dbReference type="Proteomes" id="UP000000600"/>
    </source>
</evidence>
<dbReference type="Gene3D" id="2.130.10.10">
    <property type="entry name" value="YVTN repeat-like/Quinoprotein amine dehydrogenase"/>
    <property type="match status" value="1"/>
</dbReference>
<dbReference type="PANTHER" id="PTHR14091">
    <property type="entry name" value="PERIODIC TRYPTOPHAN PROTEIN 1"/>
    <property type="match status" value="1"/>
</dbReference>
<dbReference type="GO" id="GO:0005634">
    <property type="term" value="C:nucleus"/>
    <property type="evidence" value="ECO:0000318"/>
    <property type="project" value="GO_Central"/>
</dbReference>